<dbReference type="PANTHER" id="PTHR31851">
    <property type="entry name" value="FE(2+)/MN(2+) TRANSPORTER PCL1"/>
    <property type="match status" value="1"/>
</dbReference>
<gene>
    <name evidence="8" type="ORF">BASA50_000073</name>
</gene>
<accession>A0ABQ8EVI9</accession>
<dbReference type="EMBL" id="JAFCIX010000569">
    <property type="protein sequence ID" value="KAH6587026.1"/>
    <property type="molecule type" value="Genomic_DNA"/>
</dbReference>
<evidence type="ECO:0000313" key="8">
    <source>
        <dbReference type="EMBL" id="KAH6587026.1"/>
    </source>
</evidence>
<dbReference type="Proteomes" id="UP001648503">
    <property type="component" value="Unassembled WGS sequence"/>
</dbReference>
<comment type="subcellular location">
    <subcellularLocation>
        <location evidence="1">Endomembrane system</location>
        <topology evidence="1">Multi-pass membrane protein</topology>
    </subcellularLocation>
</comment>
<evidence type="ECO:0000256" key="6">
    <source>
        <dbReference type="SAM" id="MobiDB-lite"/>
    </source>
</evidence>
<proteinExistence type="inferred from homology"/>
<evidence type="ECO:0000256" key="2">
    <source>
        <dbReference type="ARBA" id="ARBA00007049"/>
    </source>
</evidence>
<evidence type="ECO:0000256" key="3">
    <source>
        <dbReference type="ARBA" id="ARBA00022692"/>
    </source>
</evidence>
<evidence type="ECO:0000256" key="5">
    <source>
        <dbReference type="ARBA" id="ARBA00023136"/>
    </source>
</evidence>
<feature type="region of interest" description="Disordered" evidence="6">
    <location>
        <begin position="1"/>
        <end position="20"/>
    </location>
</feature>
<name>A0ABQ8EVI9_9FUNG</name>
<keyword evidence="9" id="KW-1185">Reference proteome</keyword>
<dbReference type="Pfam" id="PF01988">
    <property type="entry name" value="VIT1"/>
    <property type="match status" value="1"/>
</dbReference>
<evidence type="ECO:0000256" key="7">
    <source>
        <dbReference type="SAM" id="Phobius"/>
    </source>
</evidence>
<keyword evidence="5 7" id="KW-0472">Membrane</keyword>
<keyword evidence="4 7" id="KW-1133">Transmembrane helix</keyword>
<comment type="similarity">
    <text evidence="2">Belongs to the CCC1 family.</text>
</comment>
<feature type="transmembrane region" description="Helical" evidence="7">
    <location>
        <begin position="241"/>
        <end position="266"/>
    </location>
</feature>
<feature type="transmembrane region" description="Helical" evidence="7">
    <location>
        <begin position="302"/>
        <end position="322"/>
    </location>
</feature>
<evidence type="ECO:0000313" key="9">
    <source>
        <dbReference type="Proteomes" id="UP001648503"/>
    </source>
</evidence>
<keyword evidence="3 7" id="KW-0812">Transmembrane</keyword>
<evidence type="ECO:0000256" key="1">
    <source>
        <dbReference type="ARBA" id="ARBA00004127"/>
    </source>
</evidence>
<feature type="transmembrane region" description="Helical" evidence="7">
    <location>
        <begin position="272"/>
        <end position="290"/>
    </location>
</feature>
<evidence type="ECO:0000256" key="4">
    <source>
        <dbReference type="ARBA" id="ARBA00022989"/>
    </source>
</evidence>
<feature type="compositionally biased region" description="Pro residues" evidence="6">
    <location>
        <begin position="1"/>
        <end position="11"/>
    </location>
</feature>
<reference evidence="8 9" key="1">
    <citation type="submission" date="2021-02" db="EMBL/GenBank/DDBJ databases">
        <title>Variation within the Batrachochytrium salamandrivorans European outbreak.</title>
        <authorList>
            <person name="Kelly M."/>
            <person name="Pasmans F."/>
            <person name="Shea T.P."/>
            <person name="Munoz J.F."/>
            <person name="Carranza S."/>
            <person name="Cuomo C.A."/>
            <person name="Martel A."/>
        </authorList>
    </citation>
    <scope>NUCLEOTIDE SEQUENCE [LARGE SCALE GENOMIC DNA]</scope>
    <source>
        <strain evidence="8 9">AMFP18/2</strain>
    </source>
</reference>
<organism evidence="8 9">
    <name type="scientific">Batrachochytrium salamandrivorans</name>
    <dbReference type="NCBI Taxonomy" id="1357716"/>
    <lineage>
        <taxon>Eukaryota</taxon>
        <taxon>Fungi</taxon>
        <taxon>Fungi incertae sedis</taxon>
        <taxon>Chytridiomycota</taxon>
        <taxon>Chytridiomycota incertae sedis</taxon>
        <taxon>Chytridiomycetes</taxon>
        <taxon>Rhizophydiales</taxon>
        <taxon>Rhizophydiales incertae sedis</taxon>
        <taxon>Batrachochytrium</taxon>
    </lineage>
</organism>
<dbReference type="InterPro" id="IPR008217">
    <property type="entry name" value="Ccc1_fam"/>
</dbReference>
<evidence type="ECO:0008006" key="10">
    <source>
        <dbReference type="Google" id="ProtNLM"/>
    </source>
</evidence>
<feature type="transmembrane region" description="Helical" evidence="7">
    <location>
        <begin position="142"/>
        <end position="166"/>
    </location>
</feature>
<sequence length="328" mass="35095">MFSRPSTPPVPSYHQRHESASMRVATTNSSDTLYHNILDQDLSESATPVERMHHINISHDSKDYSIYDQCLSGVSDTTTDISVGRLSLTQREGKLLLPSFEAVSETSVLDVVQDVIIGLSDGLTVPFALAAGLAALDNSKLVVLAGLAEIAAGAISMGLGGYLAALSEQEYFDNQREAKALEVKANPAHHCQNLYSVFKPFGVSRKAVQPLVEELSLNGATLLDFIMKFDLVLEKPSKWRALMSALTIGSSYFVAGLIPLIPYMLIGSAKSALRVSIGVTLSALFFFGLFKAMAISSKKPLYSAVHMVVIGGLAALVAYAVASLVPSA</sequence>
<protein>
    <recommendedName>
        <fullName evidence="10">TIGR00267 family protein</fullName>
    </recommendedName>
</protein>
<comment type="caution">
    <text evidence="8">The sequence shown here is derived from an EMBL/GenBank/DDBJ whole genome shotgun (WGS) entry which is preliminary data.</text>
</comment>